<comment type="catalytic activity">
    <reaction evidence="32">
        <text>(8Z,11Z,14Z)-eicosatrienamide + H2O = (8Z,11Z,14Z)-eicosatrienoate + NH4(+)</text>
        <dbReference type="Rhea" id="RHEA:62996"/>
        <dbReference type="ChEBI" id="CHEBI:15377"/>
        <dbReference type="ChEBI" id="CHEBI:28938"/>
        <dbReference type="ChEBI" id="CHEBI:71589"/>
        <dbReference type="ChEBI" id="CHEBI:146163"/>
    </reaction>
    <physiologicalReaction direction="left-to-right" evidence="32">
        <dbReference type="Rhea" id="RHEA:62997"/>
    </physiologicalReaction>
</comment>
<comment type="catalytic activity">
    <reaction evidence="26">
        <text>N-docosanoyl-ethanolamine + H2O = docosanoate + ethanolamine</text>
        <dbReference type="Rhea" id="RHEA:63128"/>
        <dbReference type="ChEBI" id="CHEBI:15377"/>
        <dbReference type="ChEBI" id="CHEBI:23858"/>
        <dbReference type="ChEBI" id="CHEBI:57603"/>
        <dbReference type="ChEBI" id="CHEBI:146186"/>
    </reaction>
    <physiologicalReaction direction="left-to-right" evidence="26">
        <dbReference type="Rhea" id="RHEA:63129"/>
    </physiologicalReaction>
</comment>
<accession>A0A6P7YD92</accession>
<dbReference type="RefSeq" id="XP_030062901.1">
    <property type="nucleotide sequence ID" value="XM_030207041.1"/>
</dbReference>
<evidence type="ECO:0000256" key="2">
    <source>
        <dbReference type="ARBA" id="ARBA00009199"/>
    </source>
</evidence>
<evidence type="ECO:0000256" key="10">
    <source>
        <dbReference type="ARBA" id="ARBA00048052"/>
    </source>
</evidence>
<dbReference type="InterPro" id="IPR023631">
    <property type="entry name" value="Amidase_dom"/>
</dbReference>
<dbReference type="Pfam" id="PF01425">
    <property type="entry name" value="Amidase"/>
    <property type="match status" value="1"/>
</dbReference>
<evidence type="ECO:0000256" key="24">
    <source>
        <dbReference type="ARBA" id="ARBA00052337"/>
    </source>
</evidence>
<comment type="catalytic activity">
    <reaction evidence="19">
        <text>N-(9Z-hexadecenoyl) ethanolamine + H2O = (9Z)-hexadecenoate + ethanolamine</text>
        <dbReference type="Rhea" id="RHEA:35563"/>
        <dbReference type="ChEBI" id="CHEBI:15377"/>
        <dbReference type="ChEBI" id="CHEBI:32372"/>
        <dbReference type="ChEBI" id="CHEBI:57603"/>
        <dbReference type="ChEBI" id="CHEBI:71465"/>
    </reaction>
    <physiologicalReaction direction="left-to-right" evidence="19">
        <dbReference type="Rhea" id="RHEA:35564"/>
    </physiologicalReaction>
</comment>
<proteinExistence type="inferred from homology"/>
<feature type="active site" description="Acyl-ester intermediate" evidence="38">
    <location>
        <position position="245"/>
    </location>
</feature>
<feature type="binding site" evidence="39">
    <location>
        <position position="221"/>
    </location>
    <ligand>
        <name>substrate</name>
    </ligand>
</feature>
<feature type="active site" description="Charge relay system" evidence="38">
    <location>
        <position position="221"/>
    </location>
</feature>
<evidence type="ECO:0000256" key="12">
    <source>
        <dbReference type="ARBA" id="ARBA00050294"/>
    </source>
</evidence>
<evidence type="ECO:0000256" key="7">
    <source>
        <dbReference type="ARBA" id="ARBA00023098"/>
    </source>
</evidence>
<evidence type="ECO:0000256" key="22">
    <source>
        <dbReference type="ARBA" id="ARBA00051914"/>
    </source>
</evidence>
<dbReference type="KEGG" id="muo:115472687"/>
<comment type="catalytic activity">
    <reaction evidence="33">
        <text>(15Z)-tetracosenamide + H2O = (15Z)-tetracosenoate + NH4(+)</text>
        <dbReference type="Rhea" id="RHEA:63028"/>
        <dbReference type="ChEBI" id="CHEBI:15377"/>
        <dbReference type="ChEBI" id="CHEBI:28938"/>
        <dbReference type="ChEBI" id="CHEBI:32392"/>
        <dbReference type="ChEBI" id="CHEBI:146166"/>
    </reaction>
    <physiologicalReaction direction="left-to-right" evidence="33">
        <dbReference type="Rhea" id="RHEA:63029"/>
    </physiologicalReaction>
</comment>
<keyword evidence="40" id="KW-1133">Transmembrane helix</keyword>
<dbReference type="GO" id="GO:0009062">
    <property type="term" value="P:fatty acid catabolic process"/>
    <property type="evidence" value="ECO:0007669"/>
    <property type="project" value="TreeGrafter"/>
</dbReference>
<evidence type="ECO:0000256" key="31">
    <source>
        <dbReference type="ARBA" id="ARBA00052818"/>
    </source>
</evidence>
<feature type="transmembrane region" description="Helical" evidence="40">
    <location>
        <begin position="12"/>
        <end position="33"/>
    </location>
</feature>
<dbReference type="InterPro" id="IPR052096">
    <property type="entry name" value="Endocannabinoid_amidase"/>
</dbReference>
<evidence type="ECO:0000256" key="27">
    <source>
        <dbReference type="ARBA" id="ARBA00052512"/>
    </source>
</evidence>
<comment type="similarity">
    <text evidence="2">Belongs to the amidase family.</text>
</comment>
<evidence type="ECO:0000256" key="15">
    <source>
        <dbReference type="ARBA" id="ARBA00050766"/>
    </source>
</evidence>
<dbReference type="CTD" id="2166"/>
<evidence type="ECO:0000256" key="6">
    <source>
        <dbReference type="ARBA" id="ARBA00022963"/>
    </source>
</evidence>
<evidence type="ECO:0000256" key="23">
    <source>
        <dbReference type="ARBA" id="ARBA00052289"/>
    </source>
</evidence>
<evidence type="ECO:0000256" key="13">
    <source>
        <dbReference type="ARBA" id="ARBA00050403"/>
    </source>
</evidence>
<comment type="catalytic activity">
    <reaction evidence="27">
        <text>(6Z)-octadecenamide + H2O = (6Z)-octadecenoate + NH4(+)</text>
        <dbReference type="Rhea" id="RHEA:63008"/>
        <dbReference type="ChEBI" id="CHEBI:15377"/>
        <dbReference type="ChEBI" id="CHEBI:28938"/>
        <dbReference type="ChEBI" id="CHEBI:32375"/>
        <dbReference type="ChEBI" id="CHEBI:146168"/>
    </reaction>
    <physiologicalReaction direction="left-to-right" evidence="27">
        <dbReference type="Rhea" id="RHEA:63009"/>
    </physiologicalReaction>
</comment>
<comment type="catalytic activity">
    <reaction evidence="25">
        <text>(9Z,12Z)-octadecadienamide + H2O = (9Z,12Z)-octadecadienoate + NH4(+)</text>
        <dbReference type="Rhea" id="RHEA:63020"/>
        <dbReference type="ChEBI" id="CHEBI:15377"/>
        <dbReference type="ChEBI" id="CHEBI:28938"/>
        <dbReference type="ChEBI" id="CHEBI:30245"/>
        <dbReference type="ChEBI" id="CHEBI:82984"/>
    </reaction>
    <physiologicalReaction direction="left-to-right" evidence="25">
        <dbReference type="Rhea" id="RHEA:63021"/>
    </physiologicalReaction>
</comment>
<evidence type="ECO:0000256" key="21">
    <source>
        <dbReference type="ARBA" id="ARBA00051492"/>
    </source>
</evidence>
<evidence type="ECO:0000256" key="38">
    <source>
        <dbReference type="PIRSR" id="PIRSR001221-1"/>
    </source>
</evidence>
<evidence type="ECO:0000256" key="33">
    <source>
        <dbReference type="ARBA" id="ARBA00052906"/>
    </source>
</evidence>
<evidence type="ECO:0000256" key="1">
    <source>
        <dbReference type="ARBA" id="ARBA00000208"/>
    </source>
</evidence>
<evidence type="ECO:0000256" key="39">
    <source>
        <dbReference type="PIRSR" id="PIRSR001221-2"/>
    </source>
</evidence>
<comment type="catalytic activity">
    <reaction evidence="29">
        <text>N-tricosanoyl-taurine + H2O = tricosanoate + taurine</text>
        <dbReference type="Rhea" id="RHEA:63164"/>
        <dbReference type="ChEBI" id="CHEBI:15377"/>
        <dbReference type="ChEBI" id="CHEBI:79007"/>
        <dbReference type="ChEBI" id="CHEBI:146197"/>
        <dbReference type="ChEBI" id="CHEBI:507393"/>
    </reaction>
    <physiologicalReaction direction="left-to-right" evidence="29">
        <dbReference type="Rhea" id="RHEA:63165"/>
    </physiologicalReaction>
</comment>
<keyword evidence="5 43" id="KW-0378">Hydrolase</keyword>
<feature type="active site" description="Charge relay system" evidence="38">
    <location>
        <position position="146"/>
    </location>
</feature>
<comment type="catalytic activity">
    <reaction evidence="30">
        <text>N-(5Z,8Z,11Z,14Z)-eicosatetraenoyl-glycine + H2O = (5Z,8Z,11Z,14Z)-eicosatetraenoate + glycine</text>
        <dbReference type="Rhea" id="RHEA:64108"/>
        <dbReference type="ChEBI" id="CHEBI:15377"/>
        <dbReference type="ChEBI" id="CHEBI:32395"/>
        <dbReference type="ChEBI" id="CHEBI:57305"/>
        <dbReference type="ChEBI" id="CHEBI:59002"/>
    </reaction>
    <physiologicalReaction direction="left-to-right" evidence="30">
        <dbReference type="Rhea" id="RHEA:64109"/>
    </physiologicalReaction>
</comment>
<feature type="binding site" evidence="39">
    <location>
        <position position="195"/>
    </location>
    <ligand>
        <name>substrate</name>
    </ligand>
</feature>
<dbReference type="EC" id="3.5.1.99" evidence="3"/>
<protein>
    <recommendedName>
        <fullName evidence="34">Fatty-acid amide hydrolase 1</fullName>
        <ecNumber evidence="3">3.5.1.99</ecNumber>
    </recommendedName>
    <alternativeName>
        <fullName evidence="37">Anandamide amidohydrolase 1</fullName>
    </alternativeName>
    <alternativeName>
        <fullName evidence="35">Fatty acid ester hydrolase</fullName>
    </alternativeName>
    <alternativeName>
        <fullName evidence="36">Oleamide hydrolase 1</fullName>
    </alternativeName>
</protein>
<evidence type="ECO:0000256" key="18">
    <source>
        <dbReference type="ARBA" id="ARBA00051311"/>
    </source>
</evidence>
<evidence type="ECO:0000256" key="14">
    <source>
        <dbReference type="ARBA" id="ARBA00050481"/>
    </source>
</evidence>
<keyword evidence="7" id="KW-0443">Lipid metabolism</keyword>
<evidence type="ECO:0000256" key="32">
    <source>
        <dbReference type="ARBA" id="ARBA00052857"/>
    </source>
</evidence>
<dbReference type="OrthoDB" id="6428749at2759"/>
<comment type="catalytic activity">
    <reaction evidence="12">
        <text>N-(5Z,8Z,11Z,14Z-eicosatetraenoyl)-L-serine + H2O = (5Z,8Z,11Z,14Z)-eicosatetraenoate + L-serine</text>
        <dbReference type="Rhea" id="RHEA:64116"/>
        <dbReference type="ChEBI" id="CHEBI:15377"/>
        <dbReference type="ChEBI" id="CHEBI:32395"/>
        <dbReference type="ChEBI" id="CHEBI:33384"/>
        <dbReference type="ChEBI" id="CHEBI:149697"/>
    </reaction>
    <physiologicalReaction direction="left-to-right" evidence="12">
        <dbReference type="Rhea" id="RHEA:64117"/>
    </physiologicalReaction>
</comment>
<dbReference type="SUPFAM" id="SSF75304">
    <property type="entry name" value="Amidase signature (AS) enzymes"/>
    <property type="match status" value="1"/>
</dbReference>
<evidence type="ECO:0000256" key="30">
    <source>
        <dbReference type="ARBA" id="ARBA00052709"/>
    </source>
</evidence>
<name>A0A6P7YD92_9AMPH</name>
<dbReference type="Gene3D" id="3.90.1300.10">
    <property type="entry name" value="Amidase signature (AS) domain"/>
    <property type="match status" value="1"/>
</dbReference>
<dbReference type="PIRSF" id="PIRSF001221">
    <property type="entry name" value="Amidase_fungi"/>
    <property type="match status" value="1"/>
</dbReference>
<comment type="catalytic activity">
    <reaction evidence="18">
        <text>(11Z)-eicosenamide + H2O = (11Z)-eicosenoate + NH4(+)</text>
        <dbReference type="Rhea" id="RHEA:63120"/>
        <dbReference type="ChEBI" id="CHEBI:15377"/>
        <dbReference type="ChEBI" id="CHEBI:28938"/>
        <dbReference type="ChEBI" id="CHEBI:32426"/>
        <dbReference type="ChEBI" id="CHEBI:146167"/>
    </reaction>
    <physiologicalReaction direction="left-to-right" evidence="18">
        <dbReference type="Rhea" id="RHEA:63121"/>
    </physiologicalReaction>
</comment>
<evidence type="ECO:0000256" key="28">
    <source>
        <dbReference type="ARBA" id="ARBA00052514"/>
    </source>
</evidence>
<comment type="catalytic activity">
    <reaction evidence="8">
        <text>(9Z)-octadecenoate + glycine = N-(9Z-octadecenoyl)glycine + H2O</text>
        <dbReference type="Rhea" id="RHEA:51316"/>
        <dbReference type="ChEBI" id="CHEBI:15377"/>
        <dbReference type="ChEBI" id="CHEBI:30823"/>
        <dbReference type="ChEBI" id="CHEBI:57305"/>
        <dbReference type="ChEBI" id="CHEBI:133992"/>
    </reaction>
    <physiologicalReaction direction="right-to-left" evidence="8">
        <dbReference type="Rhea" id="RHEA:51318"/>
    </physiologicalReaction>
</comment>
<evidence type="ECO:0000256" key="29">
    <source>
        <dbReference type="ARBA" id="ARBA00052634"/>
    </source>
</evidence>
<evidence type="ECO:0000259" key="41">
    <source>
        <dbReference type="Pfam" id="PF01425"/>
    </source>
</evidence>
<comment type="catalytic activity">
    <reaction evidence="9">
        <text>2-(5Z,8Z,11Z,14Z-eicosatetraenoyl)-glycerol + H2O = glycerol + (5Z,8Z,11Z,14Z)-eicosatetraenoate + H(+)</text>
        <dbReference type="Rhea" id="RHEA:26132"/>
        <dbReference type="ChEBI" id="CHEBI:15377"/>
        <dbReference type="ChEBI" id="CHEBI:15378"/>
        <dbReference type="ChEBI" id="CHEBI:17754"/>
        <dbReference type="ChEBI" id="CHEBI:32395"/>
        <dbReference type="ChEBI" id="CHEBI:52392"/>
    </reaction>
    <physiologicalReaction direction="left-to-right" evidence="9">
        <dbReference type="Rhea" id="RHEA:26133"/>
    </physiologicalReaction>
</comment>
<dbReference type="GO" id="GO:0004040">
    <property type="term" value="F:amidase activity"/>
    <property type="evidence" value="ECO:0007669"/>
    <property type="project" value="TreeGrafter"/>
</dbReference>
<evidence type="ECO:0000256" key="4">
    <source>
        <dbReference type="ARBA" id="ARBA00022553"/>
    </source>
</evidence>
<dbReference type="PANTHER" id="PTHR45847:SF3">
    <property type="entry name" value="FATTY-ACID AMIDE HYDROLASE 1"/>
    <property type="match status" value="1"/>
</dbReference>
<evidence type="ECO:0000313" key="42">
    <source>
        <dbReference type="Proteomes" id="UP000515156"/>
    </source>
</evidence>
<organism evidence="42 43">
    <name type="scientific">Microcaecilia unicolor</name>
    <dbReference type="NCBI Taxonomy" id="1415580"/>
    <lineage>
        <taxon>Eukaryota</taxon>
        <taxon>Metazoa</taxon>
        <taxon>Chordata</taxon>
        <taxon>Craniata</taxon>
        <taxon>Vertebrata</taxon>
        <taxon>Euteleostomi</taxon>
        <taxon>Amphibia</taxon>
        <taxon>Gymnophiona</taxon>
        <taxon>Siphonopidae</taxon>
        <taxon>Microcaecilia</taxon>
    </lineage>
</organism>
<comment type="catalytic activity">
    <reaction evidence="31">
        <text>(11Z,14Z,17Z)-eicosatrienamide + H2O = (11Z,14Z,17Z)-eicosatrienoate + NH4(+)</text>
        <dbReference type="Rhea" id="RHEA:63000"/>
        <dbReference type="ChEBI" id="CHEBI:15377"/>
        <dbReference type="ChEBI" id="CHEBI:28938"/>
        <dbReference type="ChEBI" id="CHEBI:77223"/>
        <dbReference type="ChEBI" id="CHEBI:146164"/>
    </reaction>
    <physiologicalReaction direction="left-to-right" evidence="31">
        <dbReference type="Rhea" id="RHEA:63001"/>
    </physiologicalReaction>
</comment>
<evidence type="ECO:0000256" key="35">
    <source>
        <dbReference type="ARBA" id="ARBA00077111"/>
    </source>
</evidence>
<evidence type="ECO:0000256" key="34">
    <source>
        <dbReference type="ARBA" id="ARBA00073178"/>
    </source>
</evidence>
<comment type="catalytic activity">
    <reaction evidence="17">
        <text>(5Z,8Z,11Z,14Z)-eicosatetraenamide + H2O = (5Z,8Z,11Z,14Z)-eicosatetraenoate + NH4(+)</text>
        <dbReference type="Rhea" id="RHEA:63016"/>
        <dbReference type="ChEBI" id="CHEBI:15377"/>
        <dbReference type="ChEBI" id="CHEBI:28938"/>
        <dbReference type="ChEBI" id="CHEBI:32395"/>
        <dbReference type="ChEBI" id="CHEBI:137830"/>
    </reaction>
    <physiologicalReaction direction="left-to-right" evidence="17">
        <dbReference type="Rhea" id="RHEA:63017"/>
    </physiologicalReaction>
</comment>
<comment type="catalytic activity">
    <reaction evidence="10">
        <text>N-(9Z-octadecenoyl) ethanolamine + H2O = ethanolamine + (9Z)-octadecenoate</text>
        <dbReference type="Rhea" id="RHEA:45060"/>
        <dbReference type="ChEBI" id="CHEBI:15377"/>
        <dbReference type="ChEBI" id="CHEBI:30823"/>
        <dbReference type="ChEBI" id="CHEBI:57603"/>
        <dbReference type="ChEBI" id="CHEBI:71466"/>
    </reaction>
    <physiologicalReaction direction="left-to-right" evidence="10">
        <dbReference type="Rhea" id="RHEA:45061"/>
    </physiologicalReaction>
</comment>
<dbReference type="InParanoid" id="A0A6P7YD92"/>
<comment type="catalytic activity">
    <reaction evidence="1">
        <text>(9Z)-octadecenamide + H2O = (9Z)-octadecenoate + NH4(+)</text>
        <dbReference type="Rhea" id="RHEA:26506"/>
        <dbReference type="ChEBI" id="CHEBI:15377"/>
        <dbReference type="ChEBI" id="CHEBI:28938"/>
        <dbReference type="ChEBI" id="CHEBI:30823"/>
        <dbReference type="ChEBI" id="CHEBI:116314"/>
        <dbReference type="EC" id="3.5.1.99"/>
    </reaction>
    <physiologicalReaction direction="left-to-right" evidence="1">
        <dbReference type="Rhea" id="RHEA:26507"/>
    </physiologicalReaction>
</comment>
<keyword evidence="40" id="KW-0812">Transmembrane</keyword>
<comment type="catalytic activity">
    <reaction evidence="14">
        <text>1-O-methyl-(5Z,8Z,11Z,14Z)-eicosatetraenoate + H2O = methanol + (5Z,8Z,11Z,14Z)-eicosatetraenoate + H(+)</text>
        <dbReference type="Rhea" id="RHEA:63052"/>
        <dbReference type="ChEBI" id="CHEBI:15377"/>
        <dbReference type="ChEBI" id="CHEBI:15378"/>
        <dbReference type="ChEBI" id="CHEBI:17790"/>
        <dbReference type="ChEBI" id="CHEBI:32395"/>
        <dbReference type="ChEBI" id="CHEBI:78033"/>
    </reaction>
    <physiologicalReaction direction="left-to-right" evidence="14">
        <dbReference type="Rhea" id="RHEA:63053"/>
    </physiologicalReaction>
</comment>
<keyword evidence="4" id="KW-0597">Phosphoprotein</keyword>
<comment type="catalytic activity">
    <reaction evidence="28">
        <text>N-(15Z-tetracosenoyl)-taurine + H2O = (15Z)-tetracosenoate + taurine</text>
        <dbReference type="Rhea" id="RHEA:63160"/>
        <dbReference type="ChEBI" id="CHEBI:15377"/>
        <dbReference type="ChEBI" id="CHEBI:32392"/>
        <dbReference type="ChEBI" id="CHEBI:146198"/>
        <dbReference type="ChEBI" id="CHEBI:507393"/>
    </reaction>
    <physiologicalReaction direction="left-to-right" evidence="28">
        <dbReference type="Rhea" id="RHEA:63161"/>
    </physiologicalReaction>
</comment>
<keyword evidence="42" id="KW-1185">Reference proteome</keyword>
<comment type="catalytic activity">
    <reaction evidence="15">
        <text>tetradecamide + H2O = tetradecanoate + NH4(+)</text>
        <dbReference type="Rhea" id="RHEA:62992"/>
        <dbReference type="ChEBI" id="CHEBI:15377"/>
        <dbReference type="ChEBI" id="CHEBI:28938"/>
        <dbReference type="ChEBI" id="CHEBI:30807"/>
        <dbReference type="ChEBI" id="CHEBI:137125"/>
    </reaction>
    <physiologicalReaction direction="left-to-right" evidence="15">
        <dbReference type="Rhea" id="RHEA:62993"/>
    </physiologicalReaction>
</comment>
<dbReference type="GO" id="GO:0017064">
    <property type="term" value="F:fatty acid amide hydrolase activity"/>
    <property type="evidence" value="ECO:0007669"/>
    <property type="project" value="UniProtKB-EC"/>
</dbReference>
<dbReference type="FunCoup" id="A0A6P7YD92">
    <property type="interactions" value="291"/>
</dbReference>
<sequence length="585" mass="64685">MLAESLEHLQPRLPLLGALVAVGAAGLLTAHWLGRRRVRQRLQEARDRRETALQHLQTAALHLGQQNPAVSAGSILSLSLQDLAQKLREASLSPEDVLRTYMEKALQVTRELNCVTDYLQECEAQLRRLRGQDRRGLLYGVPVSLKDNFNCKGHDSTLGLQQNLFCPVPEDCVVVQVLKAQGAIPFVKTNIPQSLLSYDCSNVIFGQTLNPWNHEKTSGGSSGGEAALIAGGGSVLGLGTDIGGSIRFPGAFCGICSLKPTGNRLSRQGVKSSLMGQKTVTAAVGPMARDVDSLALCMKALLCDHMFRLDPTVPPIPFRDEVYDSTSPLRIGYYETDGFMMPVPSMRRAILETKQLLEAAGHTLVPFTLPRLDYAVLELAMRGLAADGGSTFLKAFKGDFVDPTLKSQILLFKLPGWLKRLLSIVLRPLYPRIAKSLKNLAGVSSVQDLWLQHVEATEYCHEFITEWNKLELDVMLCPLLSPAQKIGYPGKLFAGICYTVLYNLLNFPAGVVPVTTVTEKDERELKHHQGYYKDPWDKQIVKAMEGGVGLPVAVQCVALPWQEELCLRFMKEVERLTQQKRKKDF</sequence>
<dbReference type="InterPro" id="IPR020556">
    <property type="entry name" value="Amidase_CS"/>
</dbReference>
<evidence type="ECO:0000256" key="5">
    <source>
        <dbReference type="ARBA" id="ARBA00022801"/>
    </source>
</evidence>
<dbReference type="AlphaFoldDB" id="A0A6P7YD92"/>
<comment type="catalytic activity">
    <reaction evidence="22">
        <text>N-docosanoyl-taurine + H2O = docosanoate + taurine</text>
        <dbReference type="Rhea" id="RHEA:63156"/>
        <dbReference type="ChEBI" id="CHEBI:15377"/>
        <dbReference type="ChEBI" id="CHEBI:23858"/>
        <dbReference type="ChEBI" id="CHEBI:146196"/>
        <dbReference type="ChEBI" id="CHEBI:507393"/>
    </reaction>
    <physiologicalReaction direction="left-to-right" evidence="22">
        <dbReference type="Rhea" id="RHEA:63157"/>
    </physiologicalReaction>
</comment>
<evidence type="ECO:0000256" key="16">
    <source>
        <dbReference type="ARBA" id="ARBA00050992"/>
    </source>
</evidence>
<evidence type="ECO:0000256" key="9">
    <source>
        <dbReference type="ARBA" id="ARBA00047476"/>
    </source>
</evidence>
<comment type="catalytic activity">
    <reaction evidence="11">
        <text>N-(5Z,8Z,11Z,14Z-eicosatetraenoyl)-ethanolamine + H2O = ethanolamine + (5Z,8Z,11Z,14Z)-eicosatetraenoate</text>
        <dbReference type="Rhea" id="RHEA:26136"/>
        <dbReference type="ChEBI" id="CHEBI:2700"/>
        <dbReference type="ChEBI" id="CHEBI:15377"/>
        <dbReference type="ChEBI" id="CHEBI:32395"/>
        <dbReference type="ChEBI" id="CHEBI:57603"/>
        <dbReference type="EC" id="3.5.1.99"/>
    </reaction>
    <physiologicalReaction direction="left-to-right" evidence="11">
        <dbReference type="Rhea" id="RHEA:26137"/>
    </physiologicalReaction>
</comment>
<evidence type="ECO:0000256" key="11">
    <source>
        <dbReference type="ARBA" id="ARBA00048606"/>
    </source>
</evidence>
<gene>
    <name evidence="43" type="primary">FAAH</name>
</gene>
<keyword evidence="40" id="KW-0472">Membrane</keyword>
<dbReference type="GeneID" id="115472687"/>
<comment type="catalytic activity">
    <reaction evidence="24">
        <text>(9Z,12Z,15Z)-octadecatrienamide + H2O = (9Z,12Z,15Z)-octadecatrienoate + NH4(+)</text>
        <dbReference type="Rhea" id="RHEA:62976"/>
        <dbReference type="ChEBI" id="CHEBI:15377"/>
        <dbReference type="ChEBI" id="CHEBI:28938"/>
        <dbReference type="ChEBI" id="CHEBI:32387"/>
        <dbReference type="ChEBI" id="CHEBI:142684"/>
    </reaction>
    <physiologicalReaction direction="left-to-right" evidence="24">
        <dbReference type="Rhea" id="RHEA:62977"/>
    </physiologicalReaction>
</comment>
<comment type="catalytic activity">
    <reaction evidence="16">
        <text>N-(15Z-tetracosenoyl)-ethanolamine + H2O = (15Z)-tetracosenoate + ethanolamine</text>
        <dbReference type="Rhea" id="RHEA:63144"/>
        <dbReference type="ChEBI" id="CHEBI:15377"/>
        <dbReference type="ChEBI" id="CHEBI:32392"/>
        <dbReference type="ChEBI" id="CHEBI:57603"/>
        <dbReference type="ChEBI" id="CHEBI:146187"/>
    </reaction>
    <physiologicalReaction direction="left-to-right" evidence="16">
        <dbReference type="Rhea" id="RHEA:63145"/>
    </physiologicalReaction>
</comment>
<evidence type="ECO:0000256" key="8">
    <source>
        <dbReference type="ARBA" id="ARBA00047450"/>
    </source>
</evidence>
<evidence type="ECO:0000256" key="19">
    <source>
        <dbReference type="ARBA" id="ARBA00051346"/>
    </source>
</evidence>
<keyword evidence="6" id="KW-0442">Lipid degradation</keyword>
<dbReference type="PANTHER" id="PTHR45847">
    <property type="entry name" value="FATTY ACID AMIDE HYDROLASE"/>
    <property type="match status" value="1"/>
</dbReference>
<evidence type="ECO:0000256" key="40">
    <source>
        <dbReference type="SAM" id="Phobius"/>
    </source>
</evidence>
<evidence type="ECO:0000256" key="26">
    <source>
        <dbReference type="ARBA" id="ARBA00052458"/>
    </source>
</evidence>
<comment type="catalytic activity">
    <reaction evidence="21">
        <text>N-tetracosanoyl-taurine + H2O = tetracosanoate + taurine</text>
        <dbReference type="Rhea" id="RHEA:63140"/>
        <dbReference type="ChEBI" id="CHEBI:15377"/>
        <dbReference type="ChEBI" id="CHEBI:31014"/>
        <dbReference type="ChEBI" id="CHEBI:132049"/>
        <dbReference type="ChEBI" id="CHEBI:507393"/>
    </reaction>
    <physiologicalReaction direction="left-to-right" evidence="21">
        <dbReference type="Rhea" id="RHEA:63141"/>
    </physiologicalReaction>
</comment>
<comment type="catalytic activity">
    <reaction evidence="23">
        <text>N-(9Z-octadecenoyl)-taurine + H2O = taurine + (9Z)-octadecenoate</text>
        <dbReference type="Rhea" id="RHEA:63148"/>
        <dbReference type="ChEBI" id="CHEBI:15377"/>
        <dbReference type="ChEBI" id="CHEBI:30823"/>
        <dbReference type="ChEBI" id="CHEBI:146191"/>
        <dbReference type="ChEBI" id="CHEBI:507393"/>
    </reaction>
    <physiologicalReaction direction="left-to-right" evidence="23">
        <dbReference type="Rhea" id="RHEA:63149"/>
    </physiologicalReaction>
</comment>
<comment type="catalytic activity">
    <reaction evidence="13">
        <text>(11Z,14Z)-eicosadienamide + H2O = (11Z,14Z)-eicosadienoate + NH4(+)</text>
        <dbReference type="Rhea" id="RHEA:63004"/>
        <dbReference type="ChEBI" id="CHEBI:15377"/>
        <dbReference type="ChEBI" id="CHEBI:28938"/>
        <dbReference type="ChEBI" id="CHEBI:77220"/>
        <dbReference type="ChEBI" id="CHEBI:146165"/>
    </reaction>
    <physiologicalReaction direction="left-to-right" evidence="13">
        <dbReference type="Rhea" id="RHEA:63005"/>
    </physiologicalReaction>
</comment>
<dbReference type="FunFam" id="3.90.1300.10:FF:000001">
    <property type="entry name" value="Fatty-acid amide hydrolase 1"/>
    <property type="match status" value="1"/>
</dbReference>
<feature type="binding site" evidence="39">
    <location>
        <begin position="242"/>
        <end position="245"/>
    </location>
    <ligand>
        <name>substrate</name>
    </ligand>
</feature>
<evidence type="ECO:0000313" key="43">
    <source>
        <dbReference type="RefSeq" id="XP_030062901.1"/>
    </source>
</evidence>
<evidence type="ECO:0000256" key="17">
    <source>
        <dbReference type="ARBA" id="ARBA00051200"/>
    </source>
</evidence>
<evidence type="ECO:0000256" key="20">
    <source>
        <dbReference type="ARBA" id="ARBA00051454"/>
    </source>
</evidence>
<evidence type="ECO:0000256" key="25">
    <source>
        <dbReference type="ARBA" id="ARBA00052426"/>
    </source>
</evidence>
<reference evidence="43" key="1">
    <citation type="submission" date="2025-08" db="UniProtKB">
        <authorList>
            <consortium name="RefSeq"/>
        </authorList>
    </citation>
    <scope>IDENTIFICATION</scope>
</reference>
<dbReference type="PROSITE" id="PS00571">
    <property type="entry name" value="AMIDASES"/>
    <property type="match status" value="1"/>
</dbReference>
<comment type="catalytic activity">
    <reaction evidence="20">
        <text>N-octadecanoyl ethanolamine + H2O = octadecanoate + ethanolamine</text>
        <dbReference type="Rhea" id="RHEA:63124"/>
        <dbReference type="ChEBI" id="CHEBI:15377"/>
        <dbReference type="ChEBI" id="CHEBI:25629"/>
        <dbReference type="ChEBI" id="CHEBI:57603"/>
        <dbReference type="ChEBI" id="CHEBI:85299"/>
    </reaction>
    <physiologicalReaction direction="left-to-right" evidence="20">
        <dbReference type="Rhea" id="RHEA:63125"/>
    </physiologicalReaction>
</comment>
<feature type="domain" description="Amidase" evidence="41">
    <location>
        <begin position="96"/>
        <end position="567"/>
    </location>
</feature>
<dbReference type="Proteomes" id="UP000515156">
    <property type="component" value="Chromosome 6"/>
</dbReference>
<evidence type="ECO:0000256" key="3">
    <source>
        <dbReference type="ARBA" id="ARBA00012112"/>
    </source>
</evidence>
<dbReference type="InterPro" id="IPR036928">
    <property type="entry name" value="AS_sf"/>
</dbReference>
<evidence type="ECO:0000256" key="36">
    <source>
        <dbReference type="ARBA" id="ARBA00077157"/>
    </source>
</evidence>
<evidence type="ECO:0000256" key="37">
    <source>
        <dbReference type="ARBA" id="ARBA00077216"/>
    </source>
</evidence>